<dbReference type="RefSeq" id="WP_043666170.1">
    <property type="nucleotide sequence ID" value="NZ_JSEG01000021.1"/>
</dbReference>
<accession>A0A2S7FAR3</accession>
<dbReference type="Proteomes" id="UP000238081">
    <property type="component" value="Unassembled WGS sequence"/>
</dbReference>
<keyword evidence="1" id="KW-0966">Cell projection</keyword>
<evidence type="ECO:0000313" key="1">
    <source>
        <dbReference type="EMBL" id="PPV14922.1"/>
    </source>
</evidence>
<dbReference type="NCBIfam" id="NF038110">
    <property type="entry name" value="Lys_methyl_FliB"/>
    <property type="match status" value="1"/>
</dbReference>
<dbReference type="AlphaFoldDB" id="A0A2S7FAR3"/>
<evidence type="ECO:0000313" key="2">
    <source>
        <dbReference type="Proteomes" id="UP000238081"/>
    </source>
</evidence>
<name>A0A2S7FAR3_CLOBU</name>
<organism evidence="1 2">
    <name type="scientific">Clostridium butyricum</name>
    <dbReference type="NCBI Taxonomy" id="1492"/>
    <lineage>
        <taxon>Bacteria</taxon>
        <taxon>Bacillati</taxon>
        <taxon>Bacillota</taxon>
        <taxon>Clostridia</taxon>
        <taxon>Eubacteriales</taxon>
        <taxon>Clostridiaceae</taxon>
        <taxon>Clostridium</taxon>
    </lineage>
</organism>
<protein>
    <submittedName>
        <fullName evidence="1">Flagellar protein FliB</fullName>
    </submittedName>
</protein>
<keyword evidence="1" id="KW-0282">Flagellum</keyword>
<gene>
    <name evidence="1" type="ORF">AWN73_13085</name>
</gene>
<keyword evidence="1" id="KW-0969">Cilium</keyword>
<sequence length="387" mass="46150">MRTRVPDYFKKFKCIASECEDTCCAGWEIVVDDETYDYYKCVKGKFGNRLKNEIVQDEDGDNIFILKGNRCAFLNDRDLCDIYNELGEEHLCYTCKEYPRFTEEFGSIREVGLSLSCPEAARIILRKTNITEFDVVEDDDMVSAYNDISYDIFMQLSTSRNLIMNIIQNRSMELSHRISIVLSFTDEIQKKIDEDKIDEIVQVRKKYSDDKFINNYIDSLKSLKNNKEFRYDNIKKYFEVYKDIDHINEECPLVLDEAIKYFYEENSSCEFYVEKHNKFKSYYVDRLYEYEQIIVYFIFRYFMKAVFDYDVSAKIKMAVISMLIIEELDVVRWCKNNEEFSLNSQVDIVKLYSKDIEHSEENVESLYESFEINSIFSFENLLTIINN</sequence>
<proteinExistence type="predicted"/>
<reference evidence="1 2" key="1">
    <citation type="submission" date="2016-01" db="EMBL/GenBank/DDBJ databases">
        <title>Characterization of the Clostridium difficile lineages that are prevalent in Hong Kong and China.</title>
        <authorList>
            <person name="Kwok J.S.-L."/>
            <person name="Lam W.-Y."/>
            <person name="Ip M."/>
            <person name="Chan T.-F."/>
            <person name="Hawkey P.M."/>
            <person name="Tsui S.K.-W."/>
        </authorList>
    </citation>
    <scope>NUCLEOTIDE SEQUENCE [LARGE SCALE GENOMIC DNA]</scope>
    <source>
        <strain evidence="1 2">300064</strain>
    </source>
</reference>
<comment type="caution">
    <text evidence="1">The sequence shown here is derived from an EMBL/GenBank/DDBJ whole genome shotgun (WGS) entry which is preliminary data.</text>
</comment>
<dbReference type="EMBL" id="LRDH01000104">
    <property type="protein sequence ID" value="PPV14922.1"/>
    <property type="molecule type" value="Genomic_DNA"/>
</dbReference>